<dbReference type="AlphaFoldDB" id="A0A3A9A7A6"/>
<keyword evidence="3" id="KW-1185">Reference proteome</keyword>
<dbReference type="Pfam" id="PF12730">
    <property type="entry name" value="ABC2_membrane_4"/>
    <property type="match status" value="1"/>
</dbReference>
<feature type="transmembrane region" description="Helical" evidence="1">
    <location>
        <begin position="215"/>
        <end position="238"/>
    </location>
</feature>
<dbReference type="EMBL" id="RAYQ01000037">
    <property type="protein sequence ID" value="RKI87650.1"/>
    <property type="molecule type" value="Genomic_DNA"/>
</dbReference>
<accession>A0A3A9A7A6</accession>
<keyword evidence="1" id="KW-0812">Transmembrane</keyword>
<comment type="caution">
    <text evidence="2">The sequence shown here is derived from an EMBL/GenBank/DDBJ whole genome shotgun (WGS) entry which is preliminary data.</text>
</comment>
<evidence type="ECO:0000313" key="2">
    <source>
        <dbReference type="EMBL" id="RKI87650.1"/>
    </source>
</evidence>
<keyword evidence="1" id="KW-0472">Membrane</keyword>
<organism evidence="2 3">
    <name type="scientific">Parablautia intestinalis</name>
    <dbReference type="NCBI Taxonomy" id="2320100"/>
    <lineage>
        <taxon>Bacteria</taxon>
        <taxon>Bacillati</taxon>
        <taxon>Bacillota</taxon>
        <taxon>Clostridia</taxon>
        <taxon>Lachnospirales</taxon>
        <taxon>Lachnospiraceae</taxon>
        <taxon>Parablautia</taxon>
    </lineage>
</organism>
<dbReference type="OrthoDB" id="4336274at2"/>
<dbReference type="RefSeq" id="WP_120472181.1">
    <property type="nucleotide sequence ID" value="NZ_RAYQ01000037.1"/>
</dbReference>
<protein>
    <submittedName>
        <fullName evidence="2">ABC transporter permease</fullName>
    </submittedName>
</protein>
<name>A0A3A9A7A6_9FIRM</name>
<gene>
    <name evidence="2" type="ORF">D7V94_20640</name>
</gene>
<feature type="transmembrane region" description="Helical" evidence="1">
    <location>
        <begin position="173"/>
        <end position="195"/>
    </location>
</feature>
<sequence length="259" mass="28663">MFRMVKTEIWKLKRYHMIWAGVFLMLLSVLLTLFSTTALDGTVWTFSFFTEQVIKNNATTIFPMCIALIAGYIIAREGKDDTLKSIMTIPVPYSSLLWGKLLVCALLSLFFGLVSAAFTVIAVFVMGFPGISVTSVLQTFIQIILNCLFLYFAVMPVIVFAARIPNGHMLGTIIAFVYGYGGMFASGNVTLANIYPVTASLGLISYRSYDPAVHWNVLICLFSMIAVLMITAVFVFTAKGNVPVKAAKKHKKTTTKKGW</sequence>
<feature type="transmembrane region" description="Helical" evidence="1">
    <location>
        <begin position="140"/>
        <end position="161"/>
    </location>
</feature>
<evidence type="ECO:0000313" key="3">
    <source>
        <dbReference type="Proteomes" id="UP000280696"/>
    </source>
</evidence>
<evidence type="ECO:0000256" key="1">
    <source>
        <dbReference type="SAM" id="Phobius"/>
    </source>
</evidence>
<feature type="transmembrane region" description="Helical" evidence="1">
    <location>
        <begin position="54"/>
        <end position="75"/>
    </location>
</feature>
<proteinExistence type="predicted"/>
<feature type="transmembrane region" description="Helical" evidence="1">
    <location>
        <begin position="96"/>
        <end position="128"/>
    </location>
</feature>
<reference evidence="2 3" key="1">
    <citation type="submission" date="2018-09" db="EMBL/GenBank/DDBJ databases">
        <title>Murine metabolic-syndrome-specific gut microbial biobank.</title>
        <authorList>
            <person name="Liu C."/>
        </authorList>
    </citation>
    <scope>NUCLEOTIDE SEQUENCE [LARGE SCALE GENOMIC DNA]</scope>
    <source>
        <strain evidence="2 3">0.1xD8-82</strain>
    </source>
</reference>
<keyword evidence="1" id="KW-1133">Transmembrane helix</keyword>
<dbReference type="Proteomes" id="UP000280696">
    <property type="component" value="Unassembled WGS sequence"/>
</dbReference>